<evidence type="ECO:0000313" key="2">
    <source>
        <dbReference type="Proteomes" id="UP000634136"/>
    </source>
</evidence>
<dbReference type="Proteomes" id="UP000634136">
    <property type="component" value="Unassembled WGS sequence"/>
</dbReference>
<name>A0A834SV45_9FABA</name>
<proteinExistence type="predicted"/>
<keyword evidence="2" id="KW-1185">Reference proteome</keyword>
<protein>
    <submittedName>
        <fullName evidence="1">Uncharacterized protein</fullName>
    </submittedName>
</protein>
<gene>
    <name evidence="1" type="ORF">G2W53_035050</name>
</gene>
<accession>A0A834SV45</accession>
<dbReference type="EMBL" id="JAAIUW010000011">
    <property type="protein sequence ID" value="KAF7808307.1"/>
    <property type="molecule type" value="Genomic_DNA"/>
</dbReference>
<organism evidence="1 2">
    <name type="scientific">Senna tora</name>
    <dbReference type="NCBI Taxonomy" id="362788"/>
    <lineage>
        <taxon>Eukaryota</taxon>
        <taxon>Viridiplantae</taxon>
        <taxon>Streptophyta</taxon>
        <taxon>Embryophyta</taxon>
        <taxon>Tracheophyta</taxon>
        <taxon>Spermatophyta</taxon>
        <taxon>Magnoliopsida</taxon>
        <taxon>eudicotyledons</taxon>
        <taxon>Gunneridae</taxon>
        <taxon>Pentapetalae</taxon>
        <taxon>rosids</taxon>
        <taxon>fabids</taxon>
        <taxon>Fabales</taxon>
        <taxon>Fabaceae</taxon>
        <taxon>Caesalpinioideae</taxon>
        <taxon>Cassia clade</taxon>
        <taxon>Senna</taxon>
    </lineage>
</organism>
<reference evidence="1" key="1">
    <citation type="submission" date="2020-09" db="EMBL/GenBank/DDBJ databases">
        <title>Genome-Enabled Discovery of Anthraquinone Biosynthesis in Senna tora.</title>
        <authorList>
            <person name="Kang S.-H."/>
            <person name="Pandey R.P."/>
            <person name="Lee C.-M."/>
            <person name="Sim J.-S."/>
            <person name="Jeong J.-T."/>
            <person name="Choi B.-S."/>
            <person name="Jung M."/>
            <person name="Ginzburg D."/>
            <person name="Zhao K."/>
            <person name="Won S.Y."/>
            <person name="Oh T.-J."/>
            <person name="Yu Y."/>
            <person name="Kim N.-H."/>
            <person name="Lee O.R."/>
            <person name="Lee T.-H."/>
            <person name="Bashyal P."/>
            <person name="Kim T.-S."/>
            <person name="Lee W.-H."/>
            <person name="Kawkins C."/>
            <person name="Kim C.-K."/>
            <person name="Kim J.S."/>
            <person name="Ahn B.O."/>
            <person name="Rhee S.Y."/>
            <person name="Sohng J.K."/>
        </authorList>
    </citation>
    <scope>NUCLEOTIDE SEQUENCE</scope>
    <source>
        <tissue evidence="1">Leaf</tissue>
    </source>
</reference>
<evidence type="ECO:0000313" key="1">
    <source>
        <dbReference type="EMBL" id="KAF7808307.1"/>
    </source>
</evidence>
<comment type="caution">
    <text evidence="1">The sequence shown here is derived from an EMBL/GenBank/DDBJ whole genome shotgun (WGS) entry which is preliminary data.</text>
</comment>
<dbReference type="AlphaFoldDB" id="A0A834SV45"/>
<sequence length="133" mass="16080">MTISFHLLPTHTVRREQKQKWTSFLNQSENRSTAVVGRRRWLCRWTSSLLRLFLLQDRIWYVKQYFPIPLAQYYQNIRNYYKGCCLAKKEVDLNHQHQESREQHNDSSSMVMDVCWLFIASFFSCSAISEFNF</sequence>